<keyword evidence="4" id="KW-0808">Transferase</keyword>
<keyword evidence="5" id="KW-1185">Reference proteome</keyword>
<dbReference type="SUPFAM" id="SSF55821">
    <property type="entry name" value="YrdC/RibB"/>
    <property type="match status" value="1"/>
</dbReference>
<evidence type="ECO:0000259" key="2">
    <source>
        <dbReference type="Pfam" id="PF02543"/>
    </source>
</evidence>
<dbReference type="SUPFAM" id="SSF53067">
    <property type="entry name" value="Actin-like ATPase domain"/>
    <property type="match status" value="1"/>
</dbReference>
<feature type="domain" description="Carbamoyltransferase" evidence="2">
    <location>
        <begin position="26"/>
        <end position="347"/>
    </location>
</feature>
<dbReference type="InterPro" id="IPR017945">
    <property type="entry name" value="DHBP_synth_RibB-like_a/b_dom"/>
</dbReference>
<dbReference type="InterPro" id="IPR043129">
    <property type="entry name" value="ATPase_NBD"/>
</dbReference>
<dbReference type="Gene3D" id="3.30.420.40">
    <property type="match status" value="2"/>
</dbReference>
<evidence type="ECO:0000259" key="3">
    <source>
        <dbReference type="Pfam" id="PF16861"/>
    </source>
</evidence>
<name>A0A543HHT3_9MICO</name>
<comment type="similarity">
    <text evidence="1">Belongs to the NodU/CmcH family.</text>
</comment>
<dbReference type="InterPro" id="IPR038152">
    <property type="entry name" value="Carbam_trans_C_sf"/>
</dbReference>
<protein>
    <submittedName>
        <fullName evidence="4">Carbamoyltransferase</fullName>
    </submittedName>
</protein>
<dbReference type="Gene3D" id="3.90.870.20">
    <property type="entry name" value="Carbamoyltransferase, C-terminal domain"/>
    <property type="match status" value="1"/>
</dbReference>
<evidence type="ECO:0000313" key="4">
    <source>
        <dbReference type="EMBL" id="TQM57893.1"/>
    </source>
</evidence>
<comment type="caution">
    <text evidence="4">The sequence shown here is derived from an EMBL/GenBank/DDBJ whole genome shotgun (WGS) entry which is preliminary data.</text>
</comment>
<feature type="domain" description="Carbamoyltransferase C-terminal" evidence="3">
    <location>
        <begin position="396"/>
        <end position="565"/>
    </location>
</feature>
<evidence type="ECO:0000256" key="1">
    <source>
        <dbReference type="ARBA" id="ARBA00006129"/>
    </source>
</evidence>
<organism evidence="4 5">
    <name type="scientific">Humibacillus xanthopallidus</name>
    <dbReference type="NCBI Taxonomy" id="412689"/>
    <lineage>
        <taxon>Bacteria</taxon>
        <taxon>Bacillati</taxon>
        <taxon>Actinomycetota</taxon>
        <taxon>Actinomycetes</taxon>
        <taxon>Micrococcales</taxon>
        <taxon>Intrasporangiaceae</taxon>
        <taxon>Humibacillus</taxon>
    </lineage>
</organism>
<accession>A0A543HHT3</accession>
<dbReference type="AlphaFoldDB" id="A0A543HHT3"/>
<dbReference type="PANTHER" id="PTHR34847:SF1">
    <property type="entry name" value="NODULATION PROTEIN U"/>
    <property type="match status" value="1"/>
</dbReference>
<dbReference type="EMBL" id="VFPM01000003">
    <property type="protein sequence ID" value="TQM57893.1"/>
    <property type="molecule type" value="Genomic_DNA"/>
</dbReference>
<dbReference type="CDD" id="cd24098">
    <property type="entry name" value="ASKHA_NBD_TobZ_N"/>
    <property type="match status" value="1"/>
</dbReference>
<dbReference type="InterPro" id="IPR003696">
    <property type="entry name" value="Carbtransf_dom"/>
</dbReference>
<reference evidence="4 5" key="1">
    <citation type="submission" date="2019-06" db="EMBL/GenBank/DDBJ databases">
        <title>Genome sequencing of plant associated microbes to promote plant fitness in Sorghum bicolor and Oryza sativa.</title>
        <authorList>
            <person name="Coleman-Derr D."/>
        </authorList>
    </citation>
    <scope>NUCLEOTIDE SEQUENCE [LARGE SCALE GENOMIC DNA]</scope>
    <source>
        <strain evidence="4 5">KV-663</strain>
    </source>
</reference>
<gene>
    <name evidence="4" type="ORF">FBY41_3231</name>
</gene>
<dbReference type="Proteomes" id="UP000316747">
    <property type="component" value="Unassembled WGS sequence"/>
</dbReference>
<dbReference type="Pfam" id="PF16861">
    <property type="entry name" value="Carbam_trans_C"/>
    <property type="match status" value="1"/>
</dbReference>
<dbReference type="PANTHER" id="PTHR34847">
    <property type="entry name" value="NODULATION PROTEIN U"/>
    <property type="match status" value="1"/>
</dbReference>
<evidence type="ECO:0000313" key="5">
    <source>
        <dbReference type="Proteomes" id="UP000316747"/>
    </source>
</evidence>
<sequence length="567" mass="61228">MGTALARYQFLLRRRSLPNGIGVLVKVLGINALFHDPAAALVVDGVTVAALEEERLSRRKHGHRPVPFAAWELPEGAARWCLEQAGLEAADLDAVAYSYDPELAQPARELGLDDPWDGLRQEYARRAPGFISTMLPGLDPACVQFVPHHVAHAASAALASPAPDSDVLVLDGRGERSSHLAGHYAGGVLETLATQRLPHSLGLLYEDVTAHLGFLRSSDEYKVMALASYGTPQFADELRRAVSSTADGGFRTDRVEWGALAKRRAADDPWTQEHADLAASVQHRLEEVLLELVHWLHDRTGATHLALAGGVALNCVANTRLHSDGPYEQLWVQPAAGDAGTALGAALAVASAGGDRCTAMPGADLGRRWDDAELEQVLRTARLPYERPGDVAFAVADCLASDGIVAWFQGRSEFGPRALGHRSLLAHPGRSENLERLNDVKGREQFRPVAPMVLADRAPEIFGRGPLPSPYMLFVHDVERSWRERIPAVVHVDGTARVQTVDPAEEPLVARMLTGFESLTGLPVVVNTSLNTAGRPMVDSPRDALECFGSAPVDLLALGPFVVRRPT</sequence>
<dbReference type="GO" id="GO:0016740">
    <property type="term" value="F:transferase activity"/>
    <property type="evidence" value="ECO:0007669"/>
    <property type="project" value="UniProtKB-KW"/>
</dbReference>
<proteinExistence type="inferred from homology"/>
<dbReference type="Pfam" id="PF02543">
    <property type="entry name" value="Carbam_trans_N"/>
    <property type="match status" value="1"/>
</dbReference>
<dbReference type="InterPro" id="IPR051338">
    <property type="entry name" value="NodU/CmcH_Carbamoyltrnsfr"/>
</dbReference>
<dbReference type="InterPro" id="IPR031730">
    <property type="entry name" value="Carbam_trans_C"/>
</dbReference>